<evidence type="ECO:0000313" key="4">
    <source>
        <dbReference type="Proteomes" id="UP000650424"/>
    </source>
</evidence>
<feature type="signal peptide" evidence="1">
    <location>
        <begin position="1"/>
        <end position="27"/>
    </location>
</feature>
<sequence length="179" mass="20718">MKRFFAAPFFKFSLALGLALACTCASAQILDERALLNDKVARFIDEWHNDAAHARLSYFDKMAKDGVYIGTDKTERWTRDEFKAWAKRFFERPSAWAFKSFNRHISFSEDRRWIWFDEQLHTQMGICQATGVIQQTAQGLEIMHYQLSLTVPNELTDYLGAGVKKLDEKNAGQKLMPKP</sequence>
<reference evidence="3 4" key="1">
    <citation type="submission" date="2020-08" db="EMBL/GenBank/DDBJ databases">
        <title>Novel species isolated from subtropical streams in China.</title>
        <authorList>
            <person name="Lu H."/>
        </authorList>
    </citation>
    <scope>NUCLEOTIDE SEQUENCE [LARGE SCALE GENOMIC DNA]</scope>
    <source>
        <strain evidence="3 4">CY18W</strain>
    </source>
</reference>
<feature type="chain" id="PRO_5046152585" evidence="1">
    <location>
        <begin position="28"/>
        <end position="179"/>
    </location>
</feature>
<dbReference type="EMBL" id="JACOGF010000005">
    <property type="protein sequence ID" value="MBC3918155.1"/>
    <property type="molecule type" value="Genomic_DNA"/>
</dbReference>
<gene>
    <name evidence="3" type="ORF">H8L32_11760</name>
</gene>
<accession>A0ABR6ZQK5</accession>
<keyword evidence="1" id="KW-0732">Signal</keyword>
<dbReference type="InterPro" id="IPR037401">
    <property type="entry name" value="SnoaL-like"/>
</dbReference>
<evidence type="ECO:0000256" key="1">
    <source>
        <dbReference type="SAM" id="SignalP"/>
    </source>
</evidence>
<comment type="caution">
    <text evidence="3">The sequence shown here is derived from an EMBL/GenBank/DDBJ whole genome shotgun (WGS) entry which is preliminary data.</text>
</comment>
<dbReference type="RefSeq" id="WP_186947427.1">
    <property type="nucleotide sequence ID" value="NZ_JACOGF010000005.1"/>
</dbReference>
<organism evidence="3 4">
    <name type="scientific">Undibacterium hunanense</name>
    <dbReference type="NCBI Taxonomy" id="2762292"/>
    <lineage>
        <taxon>Bacteria</taxon>
        <taxon>Pseudomonadati</taxon>
        <taxon>Pseudomonadota</taxon>
        <taxon>Betaproteobacteria</taxon>
        <taxon>Burkholderiales</taxon>
        <taxon>Oxalobacteraceae</taxon>
        <taxon>Undibacterium</taxon>
    </lineage>
</organism>
<dbReference type="PROSITE" id="PS51257">
    <property type="entry name" value="PROKAR_LIPOPROTEIN"/>
    <property type="match status" value="1"/>
</dbReference>
<dbReference type="SUPFAM" id="SSF54427">
    <property type="entry name" value="NTF2-like"/>
    <property type="match status" value="1"/>
</dbReference>
<evidence type="ECO:0000313" key="3">
    <source>
        <dbReference type="EMBL" id="MBC3918155.1"/>
    </source>
</evidence>
<keyword evidence="4" id="KW-1185">Reference proteome</keyword>
<dbReference type="Proteomes" id="UP000650424">
    <property type="component" value="Unassembled WGS sequence"/>
</dbReference>
<protein>
    <submittedName>
        <fullName evidence="3">Nuclear transport factor 2 family protein</fullName>
    </submittedName>
</protein>
<evidence type="ECO:0000259" key="2">
    <source>
        <dbReference type="Pfam" id="PF13474"/>
    </source>
</evidence>
<dbReference type="Pfam" id="PF13474">
    <property type="entry name" value="SnoaL_3"/>
    <property type="match status" value="1"/>
</dbReference>
<name>A0ABR6ZQK5_9BURK</name>
<proteinExistence type="predicted"/>
<feature type="domain" description="SnoaL-like" evidence="2">
    <location>
        <begin position="40"/>
        <end position="151"/>
    </location>
</feature>
<dbReference type="InterPro" id="IPR032710">
    <property type="entry name" value="NTF2-like_dom_sf"/>
</dbReference>